<organism evidence="1 2">
    <name type="scientific">Clunio marinus</name>
    <dbReference type="NCBI Taxonomy" id="568069"/>
    <lineage>
        <taxon>Eukaryota</taxon>
        <taxon>Metazoa</taxon>
        <taxon>Ecdysozoa</taxon>
        <taxon>Arthropoda</taxon>
        <taxon>Hexapoda</taxon>
        <taxon>Insecta</taxon>
        <taxon>Pterygota</taxon>
        <taxon>Neoptera</taxon>
        <taxon>Endopterygota</taxon>
        <taxon>Diptera</taxon>
        <taxon>Nematocera</taxon>
        <taxon>Chironomoidea</taxon>
        <taxon>Chironomidae</taxon>
        <taxon>Clunio</taxon>
    </lineage>
</organism>
<dbReference type="AlphaFoldDB" id="A0A1J1HQI8"/>
<dbReference type="EMBL" id="CVRI01000018">
    <property type="protein sequence ID" value="CRK90311.1"/>
    <property type="molecule type" value="Genomic_DNA"/>
</dbReference>
<reference evidence="1 2" key="1">
    <citation type="submission" date="2015-04" db="EMBL/GenBank/DDBJ databases">
        <authorList>
            <person name="Syromyatnikov M.Y."/>
            <person name="Popov V.N."/>
        </authorList>
    </citation>
    <scope>NUCLEOTIDE SEQUENCE [LARGE SCALE GENOMIC DNA]</scope>
</reference>
<proteinExistence type="predicted"/>
<sequence>MKEINEASSEEINRELITYIQRKFYFDRVQRYLTQQINKLKATLTKRCKHLAALIGKIASMTSRIFTKLFVIISSSFELKTTSEFEIADDKE</sequence>
<protein>
    <submittedName>
        <fullName evidence="1">CLUMA_CG004089, isoform A</fullName>
    </submittedName>
</protein>
<evidence type="ECO:0000313" key="1">
    <source>
        <dbReference type="EMBL" id="CRK90311.1"/>
    </source>
</evidence>
<name>A0A1J1HQI8_9DIPT</name>
<evidence type="ECO:0000313" key="2">
    <source>
        <dbReference type="Proteomes" id="UP000183832"/>
    </source>
</evidence>
<dbReference type="Proteomes" id="UP000183832">
    <property type="component" value="Unassembled WGS sequence"/>
</dbReference>
<gene>
    <name evidence="1" type="ORF">CLUMA_CG004089</name>
</gene>
<keyword evidence="2" id="KW-1185">Reference proteome</keyword>
<accession>A0A1J1HQI8</accession>